<dbReference type="AlphaFoldDB" id="N1JLS8"/>
<comment type="caution">
    <text evidence="2">The sequence shown here is derived from an EMBL/GenBank/DDBJ whole genome shotgun (WGS) entry which is preliminary data.</text>
</comment>
<name>N1JLS8_BLUG1</name>
<protein>
    <submittedName>
        <fullName evidence="2">Bgh-specific protein</fullName>
    </submittedName>
</protein>
<keyword evidence="3" id="KW-1185">Reference proteome</keyword>
<evidence type="ECO:0000313" key="2">
    <source>
        <dbReference type="EMBL" id="CCU83262.1"/>
    </source>
</evidence>
<accession>N1JLS8</accession>
<feature type="compositionally biased region" description="Polar residues" evidence="1">
    <location>
        <begin position="125"/>
        <end position="143"/>
    </location>
</feature>
<feature type="region of interest" description="Disordered" evidence="1">
    <location>
        <begin position="124"/>
        <end position="154"/>
    </location>
</feature>
<dbReference type="EMBL" id="CAUH01009819">
    <property type="protein sequence ID" value="CCU83262.1"/>
    <property type="molecule type" value="Genomic_DNA"/>
</dbReference>
<sequence length="196" mass="21364">MRCLYAFLLIPQEGLESTKRLAIMSTGILSSYYNVFKLEANQNFPVVESSTGIKTTKSDTTGPGTYPRAYCTSDLSWNNLIKHVTNGLKSAYVNTHTGLGDVDEAAEKCLNVLKNLLDEAKESSQQHVSPAGYTQLSSSASSHHTPRIAGKSEMESHGCFRMSSHCQDKPPKILLSKIRGVNGCTDSGIISLAYQK</sequence>
<proteinExistence type="predicted"/>
<feature type="non-terminal residue" evidence="2">
    <location>
        <position position="196"/>
    </location>
</feature>
<dbReference type="HOGENOM" id="CLU_1393146_0_0_1"/>
<organism evidence="2 3">
    <name type="scientific">Blumeria graminis f. sp. hordei (strain DH14)</name>
    <name type="common">Barley powdery mildew</name>
    <name type="synonym">Oidium monilioides f. sp. hordei</name>
    <dbReference type="NCBI Taxonomy" id="546991"/>
    <lineage>
        <taxon>Eukaryota</taxon>
        <taxon>Fungi</taxon>
        <taxon>Dikarya</taxon>
        <taxon>Ascomycota</taxon>
        <taxon>Pezizomycotina</taxon>
        <taxon>Leotiomycetes</taxon>
        <taxon>Erysiphales</taxon>
        <taxon>Erysiphaceae</taxon>
        <taxon>Blumeria</taxon>
        <taxon>Blumeria hordei</taxon>
    </lineage>
</organism>
<reference evidence="2 3" key="1">
    <citation type="journal article" date="2010" name="Science">
        <title>Genome expansion and gene loss in powdery mildew fungi reveal tradeoffs in extreme parasitism.</title>
        <authorList>
            <person name="Spanu P.D."/>
            <person name="Abbott J.C."/>
            <person name="Amselem J."/>
            <person name="Burgis T.A."/>
            <person name="Soanes D.M."/>
            <person name="Stueber K."/>
            <person name="Ver Loren van Themaat E."/>
            <person name="Brown J.K.M."/>
            <person name="Butcher S.A."/>
            <person name="Gurr S.J."/>
            <person name="Lebrun M.-H."/>
            <person name="Ridout C.J."/>
            <person name="Schulze-Lefert P."/>
            <person name="Talbot N.J."/>
            <person name="Ahmadinejad N."/>
            <person name="Ametz C."/>
            <person name="Barton G.R."/>
            <person name="Benjdia M."/>
            <person name="Bidzinski P."/>
            <person name="Bindschedler L.V."/>
            <person name="Both M."/>
            <person name="Brewer M.T."/>
            <person name="Cadle-Davidson L."/>
            <person name="Cadle-Davidson M.M."/>
            <person name="Collemare J."/>
            <person name="Cramer R."/>
            <person name="Frenkel O."/>
            <person name="Godfrey D."/>
            <person name="Harriman J."/>
            <person name="Hoede C."/>
            <person name="King B.C."/>
            <person name="Klages S."/>
            <person name="Kleemann J."/>
            <person name="Knoll D."/>
            <person name="Koti P.S."/>
            <person name="Kreplak J."/>
            <person name="Lopez-Ruiz F.J."/>
            <person name="Lu X."/>
            <person name="Maekawa T."/>
            <person name="Mahanil S."/>
            <person name="Micali C."/>
            <person name="Milgroom M.G."/>
            <person name="Montana G."/>
            <person name="Noir S."/>
            <person name="O'Connell R.J."/>
            <person name="Oberhaensli S."/>
            <person name="Parlange F."/>
            <person name="Pedersen C."/>
            <person name="Quesneville H."/>
            <person name="Reinhardt R."/>
            <person name="Rott M."/>
            <person name="Sacristan S."/>
            <person name="Schmidt S.M."/>
            <person name="Schoen M."/>
            <person name="Skamnioti P."/>
            <person name="Sommer H."/>
            <person name="Stephens A."/>
            <person name="Takahara H."/>
            <person name="Thordal-Christensen H."/>
            <person name="Vigouroux M."/>
            <person name="Wessling R."/>
            <person name="Wicker T."/>
            <person name="Panstruga R."/>
        </authorList>
    </citation>
    <scope>NUCLEOTIDE SEQUENCE [LARGE SCALE GENOMIC DNA]</scope>
    <source>
        <strain evidence="2">DH14</strain>
    </source>
</reference>
<evidence type="ECO:0000313" key="3">
    <source>
        <dbReference type="Proteomes" id="UP000015441"/>
    </source>
</evidence>
<evidence type="ECO:0000256" key="1">
    <source>
        <dbReference type="SAM" id="MobiDB-lite"/>
    </source>
</evidence>
<dbReference type="InParanoid" id="N1JLS8"/>
<dbReference type="Proteomes" id="UP000015441">
    <property type="component" value="Unassembled WGS sequence"/>
</dbReference>
<gene>
    <name evidence="2" type="ORF">BGHDH14_bghG009820000001001</name>
</gene>